<organism evidence="2 3">
    <name type="scientific">Nocardioides guangzhouensis</name>
    <dbReference type="NCBI Taxonomy" id="2497878"/>
    <lineage>
        <taxon>Bacteria</taxon>
        <taxon>Bacillati</taxon>
        <taxon>Actinomycetota</taxon>
        <taxon>Actinomycetes</taxon>
        <taxon>Propionibacteriales</taxon>
        <taxon>Nocardioidaceae</taxon>
        <taxon>Nocardioides</taxon>
    </lineage>
</organism>
<comment type="caution">
    <text evidence="2">The sequence shown here is derived from an EMBL/GenBank/DDBJ whole genome shotgun (WGS) entry which is preliminary data.</text>
</comment>
<dbReference type="Proteomes" id="UP000295198">
    <property type="component" value="Unassembled WGS sequence"/>
</dbReference>
<keyword evidence="1" id="KW-0732">Signal</keyword>
<dbReference type="EMBL" id="SDKM01000019">
    <property type="protein sequence ID" value="RYP85019.1"/>
    <property type="molecule type" value="Genomic_DNA"/>
</dbReference>
<feature type="signal peptide" evidence="1">
    <location>
        <begin position="1"/>
        <end position="26"/>
    </location>
</feature>
<sequence length="271" mass="27396">MSTRQHFAWAAAIAAAAILTPAPASAAPPSNDTIDGAISASVGFSQVLDTTEATTDEQDTQFNETCGAPATDASVWYTVAGTGAGVVVDVSASSYSAGVMVGTGTPDNLETVACGPGTVGFLAEAGTTYYVLAFDDQEDGTGTGGSLDISFAAAPPPPTAEITVDPRGTFSSKTGIAHLSGSYTCTDADFLEVDGSVRQPVGRLAVTGSFFVFDEGTCDGTPHPWAADVEPDNGKFAGGKAMTVTFTFACGPFDCAEGFAEQTVHLSGGKK</sequence>
<evidence type="ECO:0000313" key="2">
    <source>
        <dbReference type="EMBL" id="RYP85019.1"/>
    </source>
</evidence>
<proteinExistence type="predicted"/>
<keyword evidence="3" id="KW-1185">Reference proteome</keyword>
<evidence type="ECO:0000313" key="3">
    <source>
        <dbReference type="Proteomes" id="UP000295198"/>
    </source>
</evidence>
<accession>A0A4V1XZ00</accession>
<protein>
    <submittedName>
        <fullName evidence="2">Uncharacterized protein</fullName>
    </submittedName>
</protein>
<feature type="chain" id="PRO_5020971876" evidence="1">
    <location>
        <begin position="27"/>
        <end position="271"/>
    </location>
</feature>
<reference evidence="2 3" key="1">
    <citation type="submission" date="2019-01" db="EMBL/GenBank/DDBJ databases">
        <title>Nocardioides guangzhouensis sp. nov., an actinobacterium isolated from soil.</title>
        <authorList>
            <person name="Fu Y."/>
            <person name="Cai Y."/>
            <person name="Lin Z."/>
            <person name="Chen P."/>
        </authorList>
    </citation>
    <scope>NUCLEOTIDE SEQUENCE [LARGE SCALE GENOMIC DNA]</scope>
    <source>
        <strain evidence="2 3">130</strain>
    </source>
</reference>
<gene>
    <name evidence="2" type="ORF">EKO23_13585</name>
</gene>
<dbReference type="AlphaFoldDB" id="A0A4V1XZ00"/>
<name>A0A4V1XZ00_9ACTN</name>
<dbReference type="RefSeq" id="WP_134718172.1">
    <property type="nucleotide sequence ID" value="NZ_SDKM01000019.1"/>
</dbReference>
<evidence type="ECO:0000256" key="1">
    <source>
        <dbReference type="SAM" id="SignalP"/>
    </source>
</evidence>
<dbReference type="OrthoDB" id="4871964at2"/>